<dbReference type="EMBL" id="QTSX02000757">
    <property type="protein sequence ID" value="KAJ9085520.1"/>
    <property type="molecule type" value="Genomic_DNA"/>
</dbReference>
<gene>
    <name evidence="1" type="ORF">DSO57_1012981</name>
</gene>
<accession>A0ACC2UFA2</accession>
<organism evidence="1 2">
    <name type="scientific">Entomophthora muscae</name>
    <dbReference type="NCBI Taxonomy" id="34485"/>
    <lineage>
        <taxon>Eukaryota</taxon>
        <taxon>Fungi</taxon>
        <taxon>Fungi incertae sedis</taxon>
        <taxon>Zoopagomycota</taxon>
        <taxon>Entomophthoromycotina</taxon>
        <taxon>Entomophthoromycetes</taxon>
        <taxon>Entomophthorales</taxon>
        <taxon>Entomophthoraceae</taxon>
        <taxon>Entomophthora</taxon>
    </lineage>
</organism>
<sequence>MAFLFFFLLLVGGYLLKKLLHKKESPPQPNTQTQQTVIINNLSNLIHLSLPPKSIFNTLAYTQANFITFSKDFDSDAQKVLFLAEKLIDHYYYSKRKEVPPPETQD</sequence>
<keyword evidence="2" id="KW-1185">Reference proteome</keyword>
<comment type="caution">
    <text evidence="1">The sequence shown here is derived from an EMBL/GenBank/DDBJ whole genome shotgun (WGS) entry which is preliminary data.</text>
</comment>
<evidence type="ECO:0000313" key="2">
    <source>
        <dbReference type="Proteomes" id="UP001165960"/>
    </source>
</evidence>
<evidence type="ECO:0000313" key="1">
    <source>
        <dbReference type="EMBL" id="KAJ9085520.1"/>
    </source>
</evidence>
<proteinExistence type="predicted"/>
<name>A0ACC2UFA2_9FUNG</name>
<reference evidence="1" key="1">
    <citation type="submission" date="2022-04" db="EMBL/GenBank/DDBJ databases">
        <title>Genome of the entomopathogenic fungus Entomophthora muscae.</title>
        <authorList>
            <person name="Elya C."/>
            <person name="Lovett B.R."/>
            <person name="Lee E."/>
            <person name="Macias A.M."/>
            <person name="Hajek A.E."/>
            <person name="De Bivort B.L."/>
            <person name="Kasson M.T."/>
            <person name="De Fine Licht H.H."/>
            <person name="Stajich J.E."/>
        </authorList>
    </citation>
    <scope>NUCLEOTIDE SEQUENCE</scope>
    <source>
        <strain evidence="1">Berkeley</strain>
    </source>
</reference>
<dbReference type="Proteomes" id="UP001165960">
    <property type="component" value="Unassembled WGS sequence"/>
</dbReference>
<protein>
    <submittedName>
        <fullName evidence="1">Uncharacterized protein</fullName>
    </submittedName>
</protein>